<dbReference type="Proteomes" id="UP001620645">
    <property type="component" value="Unassembled WGS sequence"/>
</dbReference>
<dbReference type="EMBL" id="JBICCN010000152">
    <property type="protein sequence ID" value="KAL3088893.1"/>
    <property type="molecule type" value="Genomic_DNA"/>
</dbReference>
<dbReference type="InterPro" id="IPR043504">
    <property type="entry name" value="Peptidase_S1_PA_chymotrypsin"/>
</dbReference>
<comment type="similarity">
    <text evidence="2">Belongs to the peptidase S1 family. CLIP subfamily.</text>
</comment>
<feature type="domain" description="Peptidase S1" evidence="4">
    <location>
        <begin position="84"/>
        <end position="340"/>
    </location>
</feature>
<keyword evidence="3" id="KW-0732">Signal</keyword>
<evidence type="ECO:0000256" key="3">
    <source>
        <dbReference type="SAM" id="SignalP"/>
    </source>
</evidence>
<feature type="chain" id="PRO_5044851451" description="Peptidase S1 domain-containing protein" evidence="3">
    <location>
        <begin position="20"/>
        <end position="350"/>
    </location>
</feature>
<proteinExistence type="inferred from homology"/>
<accession>A0ABD2JE41</accession>
<dbReference type="InterPro" id="IPR009003">
    <property type="entry name" value="Peptidase_S1_PA"/>
</dbReference>
<dbReference type="PANTHER" id="PTHR24256">
    <property type="entry name" value="TRYPTASE-RELATED"/>
    <property type="match status" value="1"/>
</dbReference>
<keyword evidence="1" id="KW-1015">Disulfide bond</keyword>
<keyword evidence="6" id="KW-1185">Reference proteome</keyword>
<dbReference type="SUPFAM" id="SSF50494">
    <property type="entry name" value="Trypsin-like serine proteases"/>
    <property type="match status" value="1"/>
</dbReference>
<sequence>MNLLPLFLIFGFLPIFASAFLPQKGINRNDKITAWHAFNAHVRDEVANANASRIFVPIENEEKSEEIFGRDNGIRCGQTATNRVEHGQQSPNEEWPWVASVQLECVKKKSNKIELLQLCTGVLIGEKHLVTAAHCLNLPAKTFMECKDNQIEGDIVEEGTNFLVTNKYVKVTLGGGDFRQSAKFGIKRFFKLQTFRQHELNDDISILELQHPVSMSNKINKICLPATYNPRTGQFAYMAGYGDTFGARENSSDLLKETTALREELITIRVNKPCPTNLICTTNKERQTTVGDSGAPLMRQLADGRWALIGIVKGHREECQSKSCFTRILPHCKWINGVTERQVHCNGNVF</sequence>
<dbReference type="Pfam" id="PF00089">
    <property type="entry name" value="Trypsin"/>
    <property type="match status" value="1"/>
</dbReference>
<dbReference type="PROSITE" id="PS00134">
    <property type="entry name" value="TRYPSIN_HIS"/>
    <property type="match status" value="1"/>
</dbReference>
<evidence type="ECO:0000259" key="4">
    <source>
        <dbReference type="PROSITE" id="PS50240"/>
    </source>
</evidence>
<comment type="caution">
    <text evidence="5">The sequence shown here is derived from an EMBL/GenBank/DDBJ whole genome shotgun (WGS) entry which is preliminary data.</text>
</comment>
<gene>
    <name evidence="5" type="ORF">niasHS_009185</name>
</gene>
<organism evidence="5 6">
    <name type="scientific">Heterodera schachtii</name>
    <name type="common">Sugarbeet cyst nematode worm</name>
    <name type="synonym">Tylenchus schachtii</name>
    <dbReference type="NCBI Taxonomy" id="97005"/>
    <lineage>
        <taxon>Eukaryota</taxon>
        <taxon>Metazoa</taxon>
        <taxon>Ecdysozoa</taxon>
        <taxon>Nematoda</taxon>
        <taxon>Chromadorea</taxon>
        <taxon>Rhabditida</taxon>
        <taxon>Tylenchina</taxon>
        <taxon>Tylenchomorpha</taxon>
        <taxon>Tylenchoidea</taxon>
        <taxon>Heteroderidae</taxon>
        <taxon>Heteroderinae</taxon>
        <taxon>Heterodera</taxon>
    </lineage>
</organism>
<dbReference type="SMART" id="SM00020">
    <property type="entry name" value="Tryp_SPc"/>
    <property type="match status" value="1"/>
</dbReference>
<dbReference type="InterPro" id="IPR001314">
    <property type="entry name" value="Peptidase_S1A"/>
</dbReference>
<reference evidence="5 6" key="1">
    <citation type="submission" date="2024-10" db="EMBL/GenBank/DDBJ databases">
        <authorList>
            <person name="Kim D."/>
        </authorList>
    </citation>
    <scope>NUCLEOTIDE SEQUENCE [LARGE SCALE GENOMIC DNA]</scope>
    <source>
        <strain evidence="5">Taebaek</strain>
    </source>
</reference>
<evidence type="ECO:0000256" key="2">
    <source>
        <dbReference type="ARBA" id="ARBA00024195"/>
    </source>
</evidence>
<dbReference type="AlphaFoldDB" id="A0ABD2JE41"/>
<evidence type="ECO:0000313" key="5">
    <source>
        <dbReference type="EMBL" id="KAL3088893.1"/>
    </source>
</evidence>
<dbReference type="PROSITE" id="PS50240">
    <property type="entry name" value="TRYPSIN_DOM"/>
    <property type="match status" value="1"/>
</dbReference>
<name>A0ABD2JE41_HETSC</name>
<feature type="signal peptide" evidence="3">
    <location>
        <begin position="1"/>
        <end position="19"/>
    </location>
</feature>
<evidence type="ECO:0000313" key="6">
    <source>
        <dbReference type="Proteomes" id="UP001620645"/>
    </source>
</evidence>
<dbReference type="InterPro" id="IPR051487">
    <property type="entry name" value="Ser/Thr_Proteases_Immune/Dev"/>
</dbReference>
<dbReference type="PRINTS" id="PR00722">
    <property type="entry name" value="CHYMOTRYPSIN"/>
</dbReference>
<evidence type="ECO:0000256" key="1">
    <source>
        <dbReference type="ARBA" id="ARBA00023157"/>
    </source>
</evidence>
<dbReference type="InterPro" id="IPR001254">
    <property type="entry name" value="Trypsin_dom"/>
</dbReference>
<dbReference type="Gene3D" id="2.40.10.10">
    <property type="entry name" value="Trypsin-like serine proteases"/>
    <property type="match status" value="1"/>
</dbReference>
<dbReference type="InterPro" id="IPR018114">
    <property type="entry name" value="TRYPSIN_HIS"/>
</dbReference>
<protein>
    <recommendedName>
        <fullName evidence="4">Peptidase S1 domain-containing protein</fullName>
    </recommendedName>
</protein>